<dbReference type="FunFam" id="3.40.50.880:FF:000030">
    <property type="entry name" value="Gamma-glutamyl-gamma-aminobutyrate hydrolase PuuD"/>
    <property type="match status" value="1"/>
</dbReference>
<name>A0A4R6UYJ8_9GAMM</name>
<dbReference type="RefSeq" id="WP_133587003.1">
    <property type="nucleotide sequence ID" value="NZ_CP037953.1"/>
</dbReference>
<evidence type="ECO:0000256" key="3">
    <source>
        <dbReference type="ARBA" id="ARBA00055068"/>
    </source>
</evidence>
<dbReference type="GO" id="GO:0005829">
    <property type="term" value="C:cytosol"/>
    <property type="evidence" value="ECO:0007669"/>
    <property type="project" value="TreeGrafter"/>
</dbReference>
<keyword evidence="6" id="KW-0378">Hydrolase</keyword>
<sequence>MKPLVAIISDCREIGLHYYHMVGDKYVRAVERCSGVLPVLLPAFAGSIAIDDLVERFDGVLLTGSYSNVEPHRYGRPQRKEKDLNDPHRDETVLPLVPALVSAGVPVFGICRGFQEMNVAYGGTLHQEVHKVDGKHDHRENQQDPLDIQYGPIHDLKLAPDGIMKKLLNTDTIRVNSLHSQGIDDLAPSLAVEAIAPDGLVEAYRVQNAKQFALAVQWHPEWKAWENPVSMALFNAFGEACKARMQQRKV</sequence>
<dbReference type="EMBL" id="SNYM01000001">
    <property type="protein sequence ID" value="TDQ51149.1"/>
    <property type="molecule type" value="Genomic_DNA"/>
</dbReference>
<evidence type="ECO:0000256" key="4">
    <source>
        <dbReference type="ARBA" id="ARBA00060634"/>
    </source>
</evidence>
<evidence type="ECO:0000256" key="2">
    <source>
        <dbReference type="ARBA" id="ARBA00052718"/>
    </source>
</evidence>
<comment type="function">
    <text evidence="3">Involved in the breakdown of putrescine via hydrolysis of the gamma-glutamyl linkage of gamma-glutamyl-gamma-aminobutyrate.</text>
</comment>
<comment type="similarity">
    <text evidence="1">Belongs to the peptidase C26 family.</text>
</comment>
<proteinExistence type="inferred from homology"/>
<dbReference type="EC" id="3.5.1.94" evidence="5"/>
<dbReference type="PROSITE" id="PS51273">
    <property type="entry name" value="GATASE_TYPE_1"/>
    <property type="match status" value="1"/>
</dbReference>
<dbReference type="AlphaFoldDB" id="A0A4R6UYJ8"/>
<dbReference type="Gene3D" id="3.40.50.880">
    <property type="match status" value="1"/>
</dbReference>
<gene>
    <name evidence="6" type="ORF">EV696_101119</name>
</gene>
<evidence type="ECO:0000313" key="7">
    <source>
        <dbReference type="Proteomes" id="UP000295375"/>
    </source>
</evidence>
<dbReference type="OrthoDB" id="9813383at2"/>
<organism evidence="6 7">
    <name type="scientific">Permianibacter aggregans</name>
    <dbReference type="NCBI Taxonomy" id="1510150"/>
    <lineage>
        <taxon>Bacteria</taxon>
        <taxon>Pseudomonadati</taxon>
        <taxon>Pseudomonadota</taxon>
        <taxon>Gammaproteobacteria</taxon>
        <taxon>Pseudomonadales</taxon>
        <taxon>Pseudomonadaceae</taxon>
        <taxon>Permianibacter</taxon>
    </lineage>
</organism>
<evidence type="ECO:0000256" key="5">
    <source>
        <dbReference type="ARBA" id="ARBA00066788"/>
    </source>
</evidence>
<dbReference type="SUPFAM" id="SSF52317">
    <property type="entry name" value="Class I glutamine amidotransferase-like"/>
    <property type="match status" value="1"/>
</dbReference>
<evidence type="ECO:0000256" key="1">
    <source>
        <dbReference type="ARBA" id="ARBA00011083"/>
    </source>
</evidence>
<dbReference type="Proteomes" id="UP000295375">
    <property type="component" value="Unassembled WGS sequence"/>
</dbReference>
<accession>A0A4R6UYJ8</accession>
<dbReference type="GO" id="GO:0006598">
    <property type="term" value="P:polyamine catabolic process"/>
    <property type="evidence" value="ECO:0007669"/>
    <property type="project" value="TreeGrafter"/>
</dbReference>
<dbReference type="InterPro" id="IPR044668">
    <property type="entry name" value="PuuD-like"/>
</dbReference>
<comment type="pathway">
    <text evidence="4">Amine and polyamine degradation; putrescine degradation; 4-aminobutanoate from putrescine: step 4/4.</text>
</comment>
<comment type="catalytic activity">
    <reaction evidence="2">
        <text>4-(gamma-L-glutamylamino)butanoate + H2O = 4-aminobutanoate + L-glutamate</text>
        <dbReference type="Rhea" id="RHEA:19737"/>
        <dbReference type="ChEBI" id="CHEBI:15377"/>
        <dbReference type="ChEBI" id="CHEBI:29985"/>
        <dbReference type="ChEBI" id="CHEBI:58800"/>
        <dbReference type="ChEBI" id="CHEBI:59888"/>
        <dbReference type="EC" id="3.5.1.94"/>
    </reaction>
</comment>
<comment type="caution">
    <text evidence="6">The sequence shown here is derived from an EMBL/GenBank/DDBJ whole genome shotgun (WGS) entry which is preliminary data.</text>
</comment>
<dbReference type="CDD" id="cd01745">
    <property type="entry name" value="GATase1_2"/>
    <property type="match status" value="1"/>
</dbReference>
<dbReference type="InterPro" id="IPR011697">
    <property type="entry name" value="Peptidase_C26"/>
</dbReference>
<dbReference type="InterPro" id="IPR029062">
    <property type="entry name" value="Class_I_gatase-like"/>
</dbReference>
<protein>
    <recommendedName>
        <fullName evidence="5">gamma-glutamyl-gamma-aminobutyrate hydrolase</fullName>
        <ecNumber evidence="5">3.5.1.94</ecNumber>
    </recommendedName>
</protein>
<dbReference type="PANTHER" id="PTHR43235">
    <property type="entry name" value="GLUTAMINE AMIDOTRANSFERASE PB2B2.05-RELATED"/>
    <property type="match status" value="1"/>
</dbReference>
<dbReference type="GO" id="GO:0033969">
    <property type="term" value="F:gamma-glutamyl-gamma-aminobutyrate hydrolase activity"/>
    <property type="evidence" value="ECO:0007669"/>
    <property type="project" value="UniProtKB-EC"/>
</dbReference>
<reference evidence="6 7" key="1">
    <citation type="submission" date="2019-03" db="EMBL/GenBank/DDBJ databases">
        <title>Genomic Encyclopedia of Type Strains, Phase IV (KMG-IV): sequencing the most valuable type-strain genomes for metagenomic binning, comparative biology and taxonomic classification.</title>
        <authorList>
            <person name="Goeker M."/>
        </authorList>
    </citation>
    <scope>NUCLEOTIDE SEQUENCE [LARGE SCALE GENOMIC DNA]</scope>
    <source>
        <strain evidence="6 7">DSM 103792</strain>
    </source>
</reference>
<dbReference type="PANTHER" id="PTHR43235:SF1">
    <property type="entry name" value="GLUTAMINE AMIDOTRANSFERASE PB2B2.05-RELATED"/>
    <property type="match status" value="1"/>
</dbReference>
<dbReference type="Pfam" id="PF07722">
    <property type="entry name" value="Peptidase_C26"/>
    <property type="match status" value="1"/>
</dbReference>
<keyword evidence="7" id="KW-1185">Reference proteome</keyword>
<evidence type="ECO:0000313" key="6">
    <source>
        <dbReference type="EMBL" id="TDQ51149.1"/>
    </source>
</evidence>